<feature type="compositionally biased region" description="Low complexity" evidence="1">
    <location>
        <begin position="240"/>
        <end position="254"/>
    </location>
</feature>
<proteinExistence type="predicted"/>
<accession>A0A485LRI9</accession>
<keyword evidence="2" id="KW-0732">Signal</keyword>
<dbReference type="EMBL" id="CAADRA010007438">
    <property type="protein sequence ID" value="VFU01242.1"/>
    <property type="molecule type" value="Genomic_DNA"/>
</dbReference>
<feature type="region of interest" description="Disordered" evidence="1">
    <location>
        <begin position="226"/>
        <end position="254"/>
    </location>
</feature>
<evidence type="ECO:0000256" key="2">
    <source>
        <dbReference type="SAM" id="SignalP"/>
    </source>
</evidence>
<feature type="chain" id="PRO_5036116658" evidence="2">
    <location>
        <begin position="21"/>
        <end position="273"/>
    </location>
</feature>
<name>A0A485LRI9_9STRA</name>
<reference evidence="4 5" key="1">
    <citation type="submission" date="2019-03" db="EMBL/GenBank/DDBJ databases">
        <authorList>
            <person name="Gaulin E."/>
            <person name="Dumas B."/>
        </authorList>
    </citation>
    <scope>NUCLEOTIDE SEQUENCE [LARGE SCALE GENOMIC DNA]</scope>
    <source>
        <strain evidence="4">CBS 568.67</strain>
    </source>
</reference>
<reference evidence="3" key="2">
    <citation type="submission" date="2019-06" db="EMBL/GenBank/DDBJ databases">
        <title>Genomics analysis of Aphanomyces spp. identifies a new class of oomycete effector associated with host adaptation.</title>
        <authorList>
            <person name="Gaulin E."/>
        </authorList>
    </citation>
    <scope>NUCLEOTIDE SEQUENCE</scope>
    <source>
        <strain evidence="3">CBS 578.67</strain>
    </source>
</reference>
<dbReference type="EMBL" id="VJMH01007412">
    <property type="protein sequence ID" value="KAF0683348.1"/>
    <property type="molecule type" value="Genomic_DNA"/>
</dbReference>
<organism evidence="4 5">
    <name type="scientific">Aphanomyces stellatus</name>
    <dbReference type="NCBI Taxonomy" id="120398"/>
    <lineage>
        <taxon>Eukaryota</taxon>
        <taxon>Sar</taxon>
        <taxon>Stramenopiles</taxon>
        <taxon>Oomycota</taxon>
        <taxon>Saprolegniomycetes</taxon>
        <taxon>Saprolegniales</taxon>
        <taxon>Verrucalvaceae</taxon>
        <taxon>Aphanomyces</taxon>
    </lineage>
</organism>
<sequence length="273" mass="28401">MNVTLTHFWISMLLLPSLLYFPLPANTPMVVPLAPGGCVTTAMFEGNAYGPLNITVAYSYQAPVSQPVSFSINVAEITIMHYWAPLNTTLGANSSFPTCVIPSYADAASLQPNLVTPFKTSLNMTINKDGTTQTVQKTATYITGCTDAAAQLASNGTFYVQLWGQSTQFKAANGEWVQPTLTFDIPQAWGGMRGPNGSAYPGSQATATFAGGFVVEDGGQCPKKNLAKPSNVSSATSEKPTVAPTAAPTAAPTSSATVSIVATTAVAVAAAFL</sequence>
<evidence type="ECO:0000313" key="3">
    <source>
        <dbReference type="EMBL" id="KAF0683348.1"/>
    </source>
</evidence>
<evidence type="ECO:0000313" key="4">
    <source>
        <dbReference type="EMBL" id="VFU01242.1"/>
    </source>
</evidence>
<evidence type="ECO:0000256" key="1">
    <source>
        <dbReference type="SAM" id="MobiDB-lite"/>
    </source>
</evidence>
<dbReference type="Proteomes" id="UP000332933">
    <property type="component" value="Unassembled WGS sequence"/>
</dbReference>
<evidence type="ECO:0000313" key="5">
    <source>
        <dbReference type="Proteomes" id="UP000332933"/>
    </source>
</evidence>
<dbReference type="AlphaFoldDB" id="A0A485LRI9"/>
<keyword evidence="5" id="KW-1185">Reference proteome</keyword>
<gene>
    <name evidence="4" type="primary">Aste57867_24604</name>
    <name evidence="3" type="ORF">As57867_024526</name>
    <name evidence="4" type="ORF">ASTE57867_24604</name>
</gene>
<feature type="signal peptide" evidence="2">
    <location>
        <begin position="1"/>
        <end position="20"/>
    </location>
</feature>
<feature type="compositionally biased region" description="Polar residues" evidence="1">
    <location>
        <begin position="228"/>
        <end position="239"/>
    </location>
</feature>
<protein>
    <submittedName>
        <fullName evidence="4">Aste57867_24604 protein</fullName>
    </submittedName>
</protein>